<organism evidence="2 3">
    <name type="scientific">Cymbomonas tetramitiformis</name>
    <dbReference type="NCBI Taxonomy" id="36881"/>
    <lineage>
        <taxon>Eukaryota</taxon>
        <taxon>Viridiplantae</taxon>
        <taxon>Chlorophyta</taxon>
        <taxon>Pyramimonadophyceae</taxon>
        <taxon>Pyramimonadales</taxon>
        <taxon>Pyramimonadaceae</taxon>
        <taxon>Cymbomonas</taxon>
    </lineage>
</organism>
<dbReference type="EMBL" id="LGRX02033138">
    <property type="protein sequence ID" value="KAK3242674.1"/>
    <property type="molecule type" value="Genomic_DNA"/>
</dbReference>
<protein>
    <submittedName>
        <fullName evidence="2">Uncharacterized protein</fullName>
    </submittedName>
</protein>
<keyword evidence="3" id="KW-1185">Reference proteome</keyword>
<reference evidence="2 3" key="1">
    <citation type="journal article" date="2015" name="Genome Biol. Evol.">
        <title>Comparative Genomics of a Bacterivorous Green Alga Reveals Evolutionary Causalities and Consequences of Phago-Mixotrophic Mode of Nutrition.</title>
        <authorList>
            <person name="Burns J.A."/>
            <person name="Paasch A."/>
            <person name="Narechania A."/>
            <person name="Kim E."/>
        </authorList>
    </citation>
    <scope>NUCLEOTIDE SEQUENCE [LARGE SCALE GENOMIC DNA]</scope>
    <source>
        <strain evidence="2 3">PLY_AMNH</strain>
    </source>
</reference>
<name>A0AAE0BVC5_9CHLO</name>
<gene>
    <name evidence="2" type="ORF">CYMTET_47643</name>
</gene>
<comment type="caution">
    <text evidence="2">The sequence shown here is derived from an EMBL/GenBank/DDBJ whole genome shotgun (WGS) entry which is preliminary data.</text>
</comment>
<keyword evidence="1" id="KW-0175">Coiled coil</keyword>
<evidence type="ECO:0000256" key="1">
    <source>
        <dbReference type="SAM" id="Coils"/>
    </source>
</evidence>
<proteinExistence type="predicted"/>
<feature type="coiled-coil region" evidence="1">
    <location>
        <begin position="229"/>
        <end position="284"/>
    </location>
</feature>
<dbReference type="Proteomes" id="UP001190700">
    <property type="component" value="Unassembled WGS sequence"/>
</dbReference>
<evidence type="ECO:0000313" key="2">
    <source>
        <dbReference type="EMBL" id="KAK3242674.1"/>
    </source>
</evidence>
<accession>A0AAE0BVC5</accession>
<dbReference type="AlphaFoldDB" id="A0AAE0BVC5"/>
<sequence length="288" mass="32488">MACNHRLVFTLAVERGIEVHNCSAVPLKSISKRVPSGNRPNKYPFNTFAAKRPRRSVLSALAGSVDKPIRDDTAANTPEHAKDAKVLNVSTFFQESTVRLAVCCVAATLLSVPQSAYAEVDSSRCATSACQEMMQALQAREAAKEAGSELPAPARLTRKERLAKRVEALKQRDLDAQLFAAEKQKFAREERAYFLKQLAEEDEGLRAYNEGVPPEERERRAIAAGKVAFEKAMEEQRQVEREQIEYEARLKDRRLAAEKRAQEREEEQAQLKAQEKKEREICRDNICI</sequence>
<evidence type="ECO:0000313" key="3">
    <source>
        <dbReference type="Proteomes" id="UP001190700"/>
    </source>
</evidence>